<reference evidence="1 2" key="1">
    <citation type="journal article" date="2011" name="Int. J. Syst. Evol. Microbiol.">
        <title>Description of Undibacterium oligocarboniphilum sp. nov., isolated from purified water, and Undibacterium pigrum strain CCUG 49012 as the type strain of Undibacterium parvum sp. nov., and emended descriptions of the genus Undibacterium and the species Undibacterium pigrum.</title>
        <authorList>
            <person name="Eder W."/>
            <person name="Wanner G."/>
            <person name="Ludwig W."/>
            <person name="Busse H.J."/>
            <person name="Ziemke-Kageler F."/>
            <person name="Lang E."/>
        </authorList>
    </citation>
    <scope>NUCLEOTIDE SEQUENCE [LARGE SCALE GENOMIC DNA]</scope>
    <source>
        <strain evidence="1 2">DSM 23061</strain>
    </source>
</reference>
<gene>
    <name evidence="1" type="ORF">EJN92_21240</name>
</gene>
<accession>A0A3Q9BUH2</accession>
<dbReference type="OrthoDB" id="9813435at2"/>
<organism evidence="1 2">
    <name type="scientific">Undibacterium parvum</name>
    <dbReference type="NCBI Taxonomy" id="401471"/>
    <lineage>
        <taxon>Bacteria</taxon>
        <taxon>Pseudomonadati</taxon>
        <taxon>Pseudomonadota</taxon>
        <taxon>Betaproteobacteria</taxon>
        <taxon>Burkholderiales</taxon>
        <taxon>Oxalobacteraceae</taxon>
        <taxon>Undibacterium</taxon>
    </lineage>
</organism>
<keyword evidence="2" id="KW-1185">Reference proteome</keyword>
<evidence type="ECO:0000313" key="2">
    <source>
        <dbReference type="Proteomes" id="UP000275663"/>
    </source>
</evidence>
<dbReference type="AlphaFoldDB" id="A0A3Q9BUH2"/>
<proteinExistence type="predicted"/>
<sequence>MSAVVLASGLPALAAAQENAQMAASPHKVEIIESSHHDHSFVLRDTVGKAVDPHYRKEAKEKRRVPYVDSPNFETDAAAQLSHVSSNSKNLAAPTSAGLGFDGMGQGFSGPSGVFAVQSAPPDTTGAVGASQFVQWVNSSLTVFNKATGAATYGPVKGNTLFSGFGGACETSNDGDPVVQYDKIANRWVLMQFAVPSGGPYFQCIAVSKTSDATGGYNRYAFQYSGFNDYPKAGVWPDAYYVTYNMFVPNTFGGAKVCAMDRAAMVAGAATATQQCFQLSTSYGGLLPADLDGTILPAAGSPNYMLNLGTNSLNMWKFHVDWVSPGNSTLTGPSAIPVTAFNAACAGGTCIPQAGTSRTLDSLADRAMYRLAYRKFADGHEALVVNHAVKVGSNRKTSYSATRWYEIRNLSGTPMVYQQSTYAPDNTSRWMGSVAMDKMGNIALGYSASSSAIKPALRFATRLAADPVNTLSNETLIMQGTGSQTGTLSRWGDYSHMSVDPVDDCTFWYTSEYLKADGTFNWSTRVTSFKINGCQ</sequence>
<dbReference type="Proteomes" id="UP000275663">
    <property type="component" value="Chromosome"/>
</dbReference>
<dbReference type="EMBL" id="CP034464">
    <property type="protein sequence ID" value="AZP14698.1"/>
    <property type="molecule type" value="Genomic_DNA"/>
</dbReference>
<dbReference type="KEGG" id="upv:EJN92_21240"/>
<protein>
    <submittedName>
        <fullName evidence="1">Uncharacterized protein</fullName>
    </submittedName>
</protein>
<evidence type="ECO:0000313" key="1">
    <source>
        <dbReference type="EMBL" id="AZP14698.1"/>
    </source>
</evidence>
<name>A0A3Q9BUH2_9BURK</name>